<sequence>MKHARVQMPIDAVIGINYVCNSRCVMCDIWKVKKFPELPPEEYRKLPNTLRDINISGGETFLRKDIVDVIRVIHETVPKARMVISTNGFMPALIESQMKKILAVNPDIGVAISLDGVGEMHEQVRRIPDGYNKCIETLERLQSLGMKNLRFGFTIIPENVEHMSKVYDDAMKRGIQFTHSFAQGSDNYFGGAHINNDPDLSELKKQYRHVISHELKSWNLKRWLRAYFSYSLYNFINTKHQLLNNDPGTKFFFLHSNGVVYPSVVNNHEMGNIQDVSSWDDLWYSAKADEARQNVQKDAHQAWMICTARSAIKQHPFRVASWIVKNKFGVIELE</sequence>
<keyword evidence="3" id="KW-0408">Iron</keyword>
<evidence type="ECO:0000256" key="1">
    <source>
        <dbReference type="ARBA" id="ARBA00022691"/>
    </source>
</evidence>
<dbReference type="AlphaFoldDB" id="A0A2H0N537"/>
<dbReference type="EMBL" id="PCWM01000030">
    <property type="protein sequence ID" value="PIR03215.1"/>
    <property type="molecule type" value="Genomic_DNA"/>
</dbReference>
<reference evidence="6 7" key="1">
    <citation type="submission" date="2017-09" db="EMBL/GenBank/DDBJ databases">
        <title>Depth-based differentiation of microbial function through sediment-hosted aquifers and enrichment of novel symbionts in the deep terrestrial subsurface.</title>
        <authorList>
            <person name="Probst A.J."/>
            <person name="Ladd B."/>
            <person name="Jarett J.K."/>
            <person name="Geller-Mcgrath D.E."/>
            <person name="Sieber C.M."/>
            <person name="Emerson J.B."/>
            <person name="Anantharaman K."/>
            <person name="Thomas B.C."/>
            <person name="Malmstrom R."/>
            <person name="Stieglmeier M."/>
            <person name="Klingl A."/>
            <person name="Woyke T."/>
            <person name="Ryan C.M."/>
            <person name="Banfield J.F."/>
        </authorList>
    </citation>
    <scope>NUCLEOTIDE SEQUENCE [LARGE SCALE GENOMIC DNA]</scope>
    <source>
        <strain evidence="6">CG11_big_fil_rev_8_21_14_0_20_43_7</strain>
    </source>
</reference>
<dbReference type="InterPro" id="IPR050377">
    <property type="entry name" value="Radical_SAM_PqqE_MftC-like"/>
</dbReference>
<dbReference type="CDD" id="cd01335">
    <property type="entry name" value="Radical_SAM"/>
    <property type="match status" value="1"/>
</dbReference>
<dbReference type="InterPro" id="IPR007197">
    <property type="entry name" value="rSAM"/>
</dbReference>
<evidence type="ECO:0000256" key="3">
    <source>
        <dbReference type="ARBA" id="ARBA00023004"/>
    </source>
</evidence>
<dbReference type="InterPro" id="IPR058240">
    <property type="entry name" value="rSAM_sf"/>
</dbReference>
<evidence type="ECO:0000313" key="7">
    <source>
        <dbReference type="Proteomes" id="UP000229782"/>
    </source>
</evidence>
<dbReference type="PANTHER" id="PTHR11228:SF7">
    <property type="entry name" value="PQQA PEPTIDE CYCLASE"/>
    <property type="match status" value="1"/>
</dbReference>
<keyword evidence="2" id="KW-0479">Metal-binding</keyword>
<dbReference type="Pfam" id="PF04055">
    <property type="entry name" value="Radical_SAM"/>
    <property type="match status" value="1"/>
</dbReference>
<keyword evidence="1" id="KW-0949">S-adenosyl-L-methionine</keyword>
<protein>
    <recommendedName>
        <fullName evidence="5">Radical SAM core domain-containing protein</fullName>
    </recommendedName>
</protein>
<accession>A0A2H0N537</accession>
<dbReference type="SFLD" id="SFLDG01067">
    <property type="entry name" value="SPASM/twitch_domain_containing"/>
    <property type="match status" value="1"/>
</dbReference>
<dbReference type="SUPFAM" id="SSF102114">
    <property type="entry name" value="Radical SAM enzymes"/>
    <property type="match status" value="1"/>
</dbReference>
<evidence type="ECO:0000313" key="6">
    <source>
        <dbReference type="EMBL" id="PIR03215.1"/>
    </source>
</evidence>
<proteinExistence type="predicted"/>
<dbReference type="InterPro" id="IPR013785">
    <property type="entry name" value="Aldolase_TIM"/>
</dbReference>
<comment type="caution">
    <text evidence="6">The sequence shown here is derived from an EMBL/GenBank/DDBJ whole genome shotgun (WGS) entry which is preliminary data.</text>
</comment>
<organism evidence="6 7">
    <name type="scientific">Candidatus Magasanikbacteria bacterium CG11_big_fil_rev_8_21_14_0_20_43_7</name>
    <dbReference type="NCBI Taxonomy" id="1974654"/>
    <lineage>
        <taxon>Bacteria</taxon>
        <taxon>Candidatus Magasanikiibacteriota</taxon>
    </lineage>
</organism>
<name>A0A2H0N537_9BACT</name>
<evidence type="ECO:0000256" key="4">
    <source>
        <dbReference type="ARBA" id="ARBA00023014"/>
    </source>
</evidence>
<dbReference type="SFLD" id="SFLDS00029">
    <property type="entry name" value="Radical_SAM"/>
    <property type="match status" value="1"/>
</dbReference>
<dbReference type="Proteomes" id="UP000229782">
    <property type="component" value="Unassembled WGS sequence"/>
</dbReference>
<evidence type="ECO:0000256" key="2">
    <source>
        <dbReference type="ARBA" id="ARBA00022723"/>
    </source>
</evidence>
<dbReference type="CDD" id="cd21109">
    <property type="entry name" value="SPASM"/>
    <property type="match status" value="1"/>
</dbReference>
<dbReference type="GO" id="GO:0003824">
    <property type="term" value="F:catalytic activity"/>
    <property type="evidence" value="ECO:0007669"/>
    <property type="project" value="InterPro"/>
</dbReference>
<evidence type="ECO:0000259" key="5">
    <source>
        <dbReference type="Pfam" id="PF04055"/>
    </source>
</evidence>
<dbReference type="Gene3D" id="3.20.20.70">
    <property type="entry name" value="Aldolase class I"/>
    <property type="match status" value="1"/>
</dbReference>
<feature type="domain" description="Radical SAM core" evidence="5">
    <location>
        <begin position="18"/>
        <end position="169"/>
    </location>
</feature>
<dbReference type="GO" id="GO:0051536">
    <property type="term" value="F:iron-sulfur cluster binding"/>
    <property type="evidence" value="ECO:0007669"/>
    <property type="project" value="UniProtKB-KW"/>
</dbReference>
<gene>
    <name evidence="6" type="ORF">COV60_01520</name>
</gene>
<dbReference type="PANTHER" id="PTHR11228">
    <property type="entry name" value="RADICAL SAM DOMAIN PROTEIN"/>
    <property type="match status" value="1"/>
</dbReference>
<keyword evidence="4" id="KW-0411">Iron-sulfur</keyword>
<dbReference type="GO" id="GO:0046872">
    <property type="term" value="F:metal ion binding"/>
    <property type="evidence" value="ECO:0007669"/>
    <property type="project" value="UniProtKB-KW"/>
</dbReference>